<keyword evidence="6" id="KW-1185">Reference proteome</keyword>
<dbReference type="InterPro" id="IPR007450">
    <property type="entry name" value="BamE_dom"/>
</dbReference>
<dbReference type="AlphaFoldDB" id="A0A059F8C4"/>
<gene>
    <name evidence="5" type="ORF">HJA_14604</name>
</gene>
<evidence type="ECO:0000259" key="4">
    <source>
        <dbReference type="Pfam" id="PF04355"/>
    </source>
</evidence>
<reference evidence="5 6" key="1">
    <citation type="journal article" date="2014" name="Antonie Van Leeuwenhoek">
        <title>Hyphomonas beringensis sp. nov. and Hyphomonas chukchiensis sp. nov., isolated from surface seawater of the Bering Sea and Chukchi Sea.</title>
        <authorList>
            <person name="Li C."/>
            <person name="Lai Q."/>
            <person name="Li G."/>
            <person name="Dong C."/>
            <person name="Wang J."/>
            <person name="Liao Y."/>
            <person name="Shao Z."/>
        </authorList>
    </citation>
    <scope>NUCLEOTIDE SEQUENCE [LARGE SCALE GENOMIC DNA]</scope>
    <source>
        <strain evidence="5 6">VP2</strain>
    </source>
</reference>
<sequence>MARRAILAAGLMALPLTACLTPSRDYHGYVADETQPEDIQPGEDTRSTVLAQLGSPSTKSLFDDNTWIYMSELQERIAFYRPKVKTRKITAISFGTDDKVEEILEYSADDGQVINYASRETPTRGRELGLWEQIFGTVGNVRLPNSDEITPDNPTGRRR</sequence>
<dbReference type="PATRIC" id="fig|1280952.3.peg.2921"/>
<dbReference type="Gene3D" id="3.30.1450.10">
    <property type="match status" value="1"/>
</dbReference>
<evidence type="ECO:0000256" key="3">
    <source>
        <dbReference type="SAM" id="SignalP"/>
    </source>
</evidence>
<accession>A0A059F8C4</accession>
<dbReference type="eggNOG" id="COG2913">
    <property type="taxonomic scope" value="Bacteria"/>
</dbReference>
<evidence type="ECO:0000313" key="6">
    <source>
        <dbReference type="Proteomes" id="UP000024816"/>
    </source>
</evidence>
<name>A0A059F8C4_9PROT</name>
<keyword evidence="1 3" id="KW-0732">Signal</keyword>
<evidence type="ECO:0000313" key="5">
    <source>
        <dbReference type="EMBL" id="KCZ86840.1"/>
    </source>
</evidence>
<dbReference type="STRING" id="1280952.HJA_14604"/>
<feature type="domain" description="Outer membrane protein assembly factor BamE" evidence="4">
    <location>
        <begin position="28"/>
        <end position="101"/>
    </location>
</feature>
<dbReference type="EMBL" id="ARYJ01000011">
    <property type="protein sequence ID" value="KCZ86840.1"/>
    <property type="molecule type" value="Genomic_DNA"/>
</dbReference>
<dbReference type="RefSeq" id="WP_035583596.1">
    <property type="nucleotide sequence ID" value="NZ_ARYJ01000011.1"/>
</dbReference>
<evidence type="ECO:0000256" key="2">
    <source>
        <dbReference type="ARBA" id="ARBA00023136"/>
    </source>
</evidence>
<evidence type="ECO:0000256" key="1">
    <source>
        <dbReference type="ARBA" id="ARBA00022729"/>
    </source>
</evidence>
<dbReference type="Pfam" id="PF04355">
    <property type="entry name" value="BamE"/>
    <property type="match status" value="1"/>
</dbReference>
<dbReference type="Proteomes" id="UP000024816">
    <property type="component" value="Unassembled WGS sequence"/>
</dbReference>
<feature type="signal peptide" evidence="3">
    <location>
        <begin position="1"/>
        <end position="20"/>
    </location>
</feature>
<comment type="caution">
    <text evidence="5">The sequence shown here is derived from an EMBL/GenBank/DDBJ whole genome shotgun (WGS) entry which is preliminary data.</text>
</comment>
<organism evidence="5 6">
    <name type="scientific">Hyphomonas jannaschiana VP2</name>
    <dbReference type="NCBI Taxonomy" id="1280952"/>
    <lineage>
        <taxon>Bacteria</taxon>
        <taxon>Pseudomonadati</taxon>
        <taxon>Pseudomonadota</taxon>
        <taxon>Alphaproteobacteria</taxon>
        <taxon>Hyphomonadales</taxon>
        <taxon>Hyphomonadaceae</taxon>
        <taxon>Hyphomonas</taxon>
    </lineage>
</organism>
<protein>
    <submittedName>
        <fullName evidence="5">SmpA/OmlA family protein</fullName>
    </submittedName>
</protein>
<dbReference type="GO" id="GO:0019867">
    <property type="term" value="C:outer membrane"/>
    <property type="evidence" value="ECO:0007669"/>
    <property type="project" value="InterPro"/>
</dbReference>
<proteinExistence type="predicted"/>
<dbReference type="InterPro" id="IPR037873">
    <property type="entry name" value="BamE-like"/>
</dbReference>
<keyword evidence="2" id="KW-0472">Membrane</keyword>
<dbReference type="OrthoDB" id="7203955at2"/>
<feature type="chain" id="PRO_5001571934" evidence="3">
    <location>
        <begin position="21"/>
        <end position="159"/>
    </location>
</feature>